<evidence type="ECO:0000256" key="1">
    <source>
        <dbReference type="SAM" id="MobiDB-lite"/>
    </source>
</evidence>
<dbReference type="AlphaFoldDB" id="A0A6N2QZ86"/>
<feature type="compositionally biased region" description="Basic and acidic residues" evidence="1">
    <location>
        <begin position="1"/>
        <end position="14"/>
    </location>
</feature>
<gene>
    <name evidence="3" type="ORF">CULFYP111_00094</name>
</gene>
<organism evidence="3">
    <name type="scientific">Campylobacter ureolyticus</name>
    <dbReference type="NCBI Taxonomy" id="827"/>
    <lineage>
        <taxon>Bacteria</taxon>
        <taxon>Pseudomonadati</taxon>
        <taxon>Campylobacterota</taxon>
        <taxon>Epsilonproteobacteria</taxon>
        <taxon>Campylobacterales</taxon>
        <taxon>Campylobacteraceae</taxon>
        <taxon>Campylobacter</taxon>
    </lineage>
</organism>
<dbReference type="EMBL" id="CACRSK010000001">
    <property type="protein sequence ID" value="VYS73538.1"/>
    <property type="molecule type" value="Genomic_DNA"/>
</dbReference>
<accession>A0A6N2QZ86</accession>
<evidence type="ECO:0000256" key="2">
    <source>
        <dbReference type="SAM" id="Phobius"/>
    </source>
</evidence>
<feature type="transmembrane region" description="Helical" evidence="2">
    <location>
        <begin position="189"/>
        <end position="208"/>
    </location>
</feature>
<name>A0A6N2QZ86_9BACT</name>
<keyword evidence="2" id="KW-0472">Membrane</keyword>
<feature type="transmembrane region" description="Helical" evidence="2">
    <location>
        <begin position="162"/>
        <end position="183"/>
    </location>
</feature>
<proteinExistence type="predicted"/>
<sequence>MSDDKREKLREYLRNNRPKNRVNLGNSSGNKENFTENLKKDSDLNKRDYDKDPLIIKNLKYKLNYLSSVLCLILTSFFTIIAILFDLVPIQKIIFNDFIAFIVLYPAFTDGKNSVDGYFKFENSTITSFGFFKKKIETKEISKIIKTFDTSESMNTISANKYIVFVGLFLIFLVIKTAFQIFHINIFNFILFVFILLIIGMIPHFIFYRSFSEPFIIYNMIAIFDKNDTIINVLIPGKNEYYELKKYFLYRKNINLDHCEKQLKLIKFT</sequence>
<feature type="transmembrane region" description="Helical" evidence="2">
    <location>
        <begin position="90"/>
        <end position="108"/>
    </location>
</feature>
<reference evidence="3" key="1">
    <citation type="submission" date="2019-11" db="EMBL/GenBank/DDBJ databases">
        <authorList>
            <person name="Feng L."/>
        </authorList>
    </citation>
    <scope>NUCLEOTIDE SEQUENCE</scope>
    <source>
        <strain evidence="3">CUreolyticusLFYP111</strain>
    </source>
</reference>
<feature type="transmembrane region" description="Helical" evidence="2">
    <location>
        <begin position="63"/>
        <end position="84"/>
    </location>
</feature>
<feature type="region of interest" description="Disordered" evidence="1">
    <location>
        <begin position="1"/>
        <end position="36"/>
    </location>
</feature>
<feature type="compositionally biased region" description="Polar residues" evidence="1">
    <location>
        <begin position="23"/>
        <end position="32"/>
    </location>
</feature>
<keyword evidence="2" id="KW-0812">Transmembrane</keyword>
<evidence type="ECO:0000313" key="3">
    <source>
        <dbReference type="EMBL" id="VYS73538.1"/>
    </source>
</evidence>
<protein>
    <submittedName>
        <fullName evidence="3">Uncharacterized protein</fullName>
    </submittedName>
</protein>
<keyword evidence="2" id="KW-1133">Transmembrane helix</keyword>
<dbReference type="RefSeq" id="WP_156846631.1">
    <property type="nucleotide sequence ID" value="NZ_CACRSK010000001.1"/>
</dbReference>